<feature type="transmembrane region" description="Helical" evidence="6">
    <location>
        <begin position="16"/>
        <end position="38"/>
    </location>
</feature>
<proteinExistence type="predicted"/>
<feature type="transmembrane region" description="Helical" evidence="6">
    <location>
        <begin position="50"/>
        <end position="74"/>
    </location>
</feature>
<evidence type="ECO:0000256" key="1">
    <source>
        <dbReference type="ARBA" id="ARBA00022771"/>
    </source>
</evidence>
<evidence type="ECO:0000313" key="8">
    <source>
        <dbReference type="EMBL" id="KAL3871808.1"/>
    </source>
</evidence>
<keyword evidence="1 3" id="KW-0479">Metal-binding</keyword>
<keyword evidence="6" id="KW-0472">Membrane</keyword>
<keyword evidence="2" id="KW-0862">Zinc</keyword>
<dbReference type="EMBL" id="JBJQND010000007">
    <property type="protein sequence ID" value="KAL3871808.1"/>
    <property type="molecule type" value="Genomic_DNA"/>
</dbReference>
<evidence type="ECO:0000256" key="4">
    <source>
        <dbReference type="SAM" id="Coils"/>
    </source>
</evidence>
<evidence type="ECO:0000256" key="6">
    <source>
        <dbReference type="SAM" id="Phobius"/>
    </source>
</evidence>
<dbReference type="AlphaFoldDB" id="A0ABD3WGD8"/>
<dbReference type="SUPFAM" id="SSF57850">
    <property type="entry name" value="RING/U-box"/>
    <property type="match status" value="1"/>
</dbReference>
<keyword evidence="6" id="KW-0812">Transmembrane</keyword>
<keyword evidence="4" id="KW-0175">Coiled coil</keyword>
<gene>
    <name evidence="8" type="ORF">ACJMK2_039780</name>
</gene>
<comment type="caution">
    <text evidence="8">The sequence shown here is derived from an EMBL/GenBank/DDBJ whole genome shotgun (WGS) entry which is preliminary data.</text>
</comment>
<dbReference type="Gene3D" id="3.30.40.10">
    <property type="entry name" value="Zinc/RING finger domain, C3HC4 (zinc finger)"/>
    <property type="match status" value="1"/>
</dbReference>
<dbReference type="GO" id="GO:0008270">
    <property type="term" value="F:zinc ion binding"/>
    <property type="evidence" value="ECO:0007669"/>
    <property type="project" value="UniProtKB-KW"/>
</dbReference>
<dbReference type="PROSITE" id="PS50089">
    <property type="entry name" value="ZF_RING_2"/>
    <property type="match status" value="1"/>
</dbReference>
<evidence type="ECO:0000259" key="7">
    <source>
        <dbReference type="PROSITE" id="PS50089"/>
    </source>
</evidence>
<protein>
    <recommendedName>
        <fullName evidence="7">RING-type domain-containing protein</fullName>
    </recommendedName>
</protein>
<dbReference type="PANTHER" id="PTHR22696:SF1">
    <property type="entry name" value="E3 UBIQUITIN-PROTEIN LIGASE RNF26"/>
    <property type="match status" value="1"/>
</dbReference>
<keyword evidence="6" id="KW-1133">Transmembrane helix</keyword>
<evidence type="ECO:0000256" key="2">
    <source>
        <dbReference type="ARBA" id="ARBA00022833"/>
    </source>
</evidence>
<feature type="coiled-coil region" evidence="4">
    <location>
        <begin position="327"/>
        <end position="354"/>
    </location>
</feature>
<dbReference type="PANTHER" id="PTHR22696">
    <property type="entry name" value="E3 UBIQUITIN-PROTEIN LIGASE RNF26"/>
    <property type="match status" value="1"/>
</dbReference>
<keyword evidence="1 3" id="KW-0863">Zinc-finger</keyword>
<feature type="region of interest" description="Disordered" evidence="5">
    <location>
        <begin position="252"/>
        <end position="306"/>
    </location>
</feature>
<feature type="compositionally biased region" description="Acidic residues" evidence="5">
    <location>
        <begin position="252"/>
        <end position="294"/>
    </location>
</feature>
<dbReference type="Pfam" id="PF13920">
    <property type="entry name" value="zf-C3HC4_3"/>
    <property type="match status" value="1"/>
</dbReference>
<feature type="domain" description="RING-type" evidence="7">
    <location>
        <begin position="350"/>
        <end position="393"/>
    </location>
</feature>
<evidence type="ECO:0000313" key="9">
    <source>
        <dbReference type="Proteomes" id="UP001634394"/>
    </source>
</evidence>
<dbReference type="InterPro" id="IPR001841">
    <property type="entry name" value="Znf_RING"/>
</dbReference>
<feature type="transmembrane region" description="Helical" evidence="6">
    <location>
        <begin position="191"/>
        <end position="211"/>
    </location>
</feature>
<sequence length="404" mass="46306">MVNVNYEVVSSVLNCLWSVCSYLYVAIVFTLRFLVTVIQCLEDFLQEVFVIARALFFLLWKLIILAFSLASLLLHALEAAVYFVWTGGKWTAETIKISAYSLAENGMGTWDYIVVSVKEFSNSLCGGFTIVGNLGMNVVIFVWEGLFWIYEMFNFIIDAIDMFVRRICSEVIEILYQFVVNDLVNIPKETYIGIGICVCSFVFMKGIFNILGSRGMMSPFSYLFSSSSTARNFEFPVDDEVTMEFSDDDFEVESNESFGEGEEFTVDEEGTEDETDSDMNEIEDSDNDDDDDNDDTARSESDTSEINIELPTTVNGYYNLRRSETPSRKNVTNMKDLEKEVERERERRKCVVCQDRSKSVLILPCKHMCLCVECGNQIARHRVANRRICPLCRQKIRTIMNVYV</sequence>
<dbReference type="Proteomes" id="UP001634394">
    <property type="component" value="Unassembled WGS sequence"/>
</dbReference>
<feature type="transmembrane region" description="Helical" evidence="6">
    <location>
        <begin position="162"/>
        <end position="179"/>
    </location>
</feature>
<name>A0ABD3WGD8_SINWO</name>
<feature type="transmembrane region" description="Helical" evidence="6">
    <location>
        <begin position="130"/>
        <end position="150"/>
    </location>
</feature>
<accession>A0ABD3WGD8</accession>
<evidence type="ECO:0000256" key="3">
    <source>
        <dbReference type="PROSITE-ProRule" id="PRU00175"/>
    </source>
</evidence>
<dbReference type="InterPro" id="IPR013083">
    <property type="entry name" value="Znf_RING/FYVE/PHD"/>
</dbReference>
<organism evidence="8 9">
    <name type="scientific">Sinanodonta woodiana</name>
    <name type="common">Chinese pond mussel</name>
    <name type="synonym">Anodonta woodiana</name>
    <dbReference type="NCBI Taxonomy" id="1069815"/>
    <lineage>
        <taxon>Eukaryota</taxon>
        <taxon>Metazoa</taxon>
        <taxon>Spiralia</taxon>
        <taxon>Lophotrochozoa</taxon>
        <taxon>Mollusca</taxon>
        <taxon>Bivalvia</taxon>
        <taxon>Autobranchia</taxon>
        <taxon>Heteroconchia</taxon>
        <taxon>Palaeoheterodonta</taxon>
        <taxon>Unionida</taxon>
        <taxon>Unionoidea</taxon>
        <taxon>Unionidae</taxon>
        <taxon>Unioninae</taxon>
        <taxon>Sinanodonta</taxon>
    </lineage>
</organism>
<reference evidence="8 9" key="1">
    <citation type="submission" date="2024-11" db="EMBL/GenBank/DDBJ databases">
        <title>Chromosome-level genome assembly of the freshwater bivalve Anodonta woodiana.</title>
        <authorList>
            <person name="Chen X."/>
        </authorList>
    </citation>
    <scope>NUCLEOTIDE SEQUENCE [LARGE SCALE GENOMIC DNA]</scope>
    <source>
        <strain evidence="8">MN2024</strain>
        <tissue evidence="8">Gills</tissue>
    </source>
</reference>
<keyword evidence="9" id="KW-1185">Reference proteome</keyword>
<evidence type="ECO:0000256" key="5">
    <source>
        <dbReference type="SAM" id="MobiDB-lite"/>
    </source>
</evidence>